<evidence type="ECO:0000256" key="1">
    <source>
        <dbReference type="SAM" id="Phobius"/>
    </source>
</evidence>
<keyword evidence="1" id="KW-0472">Membrane</keyword>
<dbReference type="EMBL" id="BMXF01000002">
    <property type="protein sequence ID" value="GHB71572.1"/>
    <property type="molecule type" value="Genomic_DNA"/>
</dbReference>
<proteinExistence type="predicted"/>
<dbReference type="RefSeq" id="WP_189564968.1">
    <property type="nucleotide sequence ID" value="NZ_BMXF01000002.1"/>
</dbReference>
<comment type="caution">
    <text evidence="2">The sequence shown here is derived from an EMBL/GenBank/DDBJ whole genome shotgun (WGS) entry which is preliminary data.</text>
</comment>
<evidence type="ECO:0000313" key="2">
    <source>
        <dbReference type="EMBL" id="GHB71572.1"/>
    </source>
</evidence>
<evidence type="ECO:0000313" key="3">
    <source>
        <dbReference type="Proteomes" id="UP000598271"/>
    </source>
</evidence>
<organism evidence="2 3">
    <name type="scientific">Persicitalea jodogahamensis</name>
    <dbReference type="NCBI Taxonomy" id="402147"/>
    <lineage>
        <taxon>Bacteria</taxon>
        <taxon>Pseudomonadati</taxon>
        <taxon>Bacteroidota</taxon>
        <taxon>Cytophagia</taxon>
        <taxon>Cytophagales</taxon>
        <taxon>Spirosomataceae</taxon>
        <taxon>Persicitalea</taxon>
    </lineage>
</organism>
<evidence type="ECO:0008006" key="4">
    <source>
        <dbReference type="Google" id="ProtNLM"/>
    </source>
</evidence>
<name>A0A8J3D425_9BACT</name>
<accession>A0A8J3D425</accession>
<reference evidence="2 3" key="1">
    <citation type="journal article" date="2014" name="Int. J. Syst. Evol. Microbiol.">
        <title>Complete genome sequence of Corynebacterium casei LMG S-19264T (=DSM 44701T), isolated from a smear-ripened cheese.</title>
        <authorList>
            <consortium name="US DOE Joint Genome Institute (JGI-PGF)"/>
            <person name="Walter F."/>
            <person name="Albersmeier A."/>
            <person name="Kalinowski J."/>
            <person name="Ruckert C."/>
        </authorList>
    </citation>
    <scope>NUCLEOTIDE SEQUENCE [LARGE SCALE GENOMIC DNA]</scope>
    <source>
        <strain evidence="2 3">KCTC 12866</strain>
    </source>
</reference>
<keyword evidence="1" id="KW-0812">Transmembrane</keyword>
<keyword evidence="3" id="KW-1185">Reference proteome</keyword>
<dbReference type="PANTHER" id="PTHR38468">
    <property type="entry name" value="SLL0939 PROTEIN"/>
    <property type="match status" value="1"/>
</dbReference>
<protein>
    <recommendedName>
        <fullName evidence="4">DUF1622 domain-containing protein</fullName>
    </recommendedName>
</protein>
<dbReference type="PANTHER" id="PTHR38468:SF1">
    <property type="entry name" value="SLL0939 PROTEIN"/>
    <property type="match status" value="1"/>
</dbReference>
<feature type="transmembrane region" description="Helical" evidence="1">
    <location>
        <begin position="12"/>
        <end position="37"/>
    </location>
</feature>
<keyword evidence="1" id="KW-1133">Transmembrane helix</keyword>
<gene>
    <name evidence="2" type="ORF">GCM10007390_26770</name>
</gene>
<dbReference type="Proteomes" id="UP000598271">
    <property type="component" value="Unassembled WGS sequence"/>
</dbReference>
<sequence>MQELAEIVTKHLSAFIEILAAVVIGVALLQFLYAYILNFTKPNSGRSIQDIRIRFGSSLTVSLELLLGADILATAIAPTWDEIGKLAAIATLRTALNYFLERELKNSGENDRIGLTRNQADHFSTTRTDKA</sequence>
<dbReference type="Pfam" id="PF07784">
    <property type="entry name" value="DUF1622"/>
    <property type="match status" value="1"/>
</dbReference>
<dbReference type="AlphaFoldDB" id="A0A8J3D425"/>
<dbReference type="InterPro" id="IPR012427">
    <property type="entry name" value="DUF1622"/>
</dbReference>